<evidence type="ECO:0000313" key="3">
    <source>
        <dbReference type="Proteomes" id="UP000179769"/>
    </source>
</evidence>
<keyword evidence="1" id="KW-0175">Coiled coil</keyword>
<dbReference type="RefSeq" id="WP_071062262.1">
    <property type="nucleotide sequence ID" value="NZ_MAXA01000136.1"/>
</dbReference>
<dbReference type="PANTHER" id="PTHR13696">
    <property type="entry name" value="P-LOOP CONTAINING NUCLEOSIDE TRIPHOSPHATE HYDROLASE"/>
    <property type="match status" value="1"/>
</dbReference>
<protein>
    <recommendedName>
        <fullName evidence="4">TIR domain-containing protein</fullName>
    </recommendedName>
</protein>
<dbReference type="InterPro" id="IPR027417">
    <property type="entry name" value="P-loop_NTPase"/>
</dbReference>
<evidence type="ECO:0000256" key="1">
    <source>
        <dbReference type="SAM" id="Coils"/>
    </source>
</evidence>
<feature type="coiled-coil region" evidence="1">
    <location>
        <begin position="588"/>
        <end position="615"/>
    </location>
</feature>
<dbReference type="InterPro" id="IPR050678">
    <property type="entry name" value="DNA_Partitioning_ATPase"/>
</dbReference>
<dbReference type="PANTHER" id="PTHR13696:SF52">
    <property type="entry name" value="PARA FAMILY PROTEIN CT_582"/>
    <property type="match status" value="1"/>
</dbReference>
<dbReference type="SUPFAM" id="SSF52540">
    <property type="entry name" value="P-loop containing nucleoside triphosphate hydrolases"/>
    <property type="match status" value="1"/>
</dbReference>
<gene>
    <name evidence="2" type="ORF">BBK14_15270</name>
</gene>
<reference evidence="3" key="1">
    <citation type="submission" date="2016-07" db="EMBL/GenBank/DDBJ databases">
        <title>Frankia sp. NRRL B-16219 Genome sequencing.</title>
        <authorList>
            <person name="Ghodhbane-Gtari F."/>
            <person name="Swanson E."/>
            <person name="Gueddou A."/>
            <person name="Louati M."/>
            <person name="Nouioui I."/>
            <person name="Hezbri K."/>
            <person name="Abebe-Akele F."/>
            <person name="Simpson S."/>
            <person name="Morris K."/>
            <person name="Thomas K."/>
            <person name="Gtari M."/>
            <person name="Tisa L.S."/>
        </authorList>
    </citation>
    <scope>NUCLEOTIDE SEQUENCE [LARGE SCALE GENOMIC DNA]</scope>
    <source>
        <strain evidence="3">NRRL B-16219</strain>
    </source>
</reference>
<evidence type="ECO:0008006" key="4">
    <source>
        <dbReference type="Google" id="ProtNLM"/>
    </source>
</evidence>
<proteinExistence type="predicted"/>
<comment type="caution">
    <text evidence="2">The sequence shown here is derived from an EMBL/GenBank/DDBJ whole genome shotgun (WGS) entry which is preliminary data.</text>
</comment>
<keyword evidence="3" id="KW-1185">Reference proteome</keyword>
<organism evidence="2 3">
    <name type="scientific">Parafrankia soli</name>
    <dbReference type="NCBI Taxonomy" id="2599596"/>
    <lineage>
        <taxon>Bacteria</taxon>
        <taxon>Bacillati</taxon>
        <taxon>Actinomycetota</taxon>
        <taxon>Actinomycetes</taxon>
        <taxon>Frankiales</taxon>
        <taxon>Frankiaceae</taxon>
        <taxon>Parafrankia</taxon>
    </lineage>
</organism>
<dbReference type="EMBL" id="MAXA01000136">
    <property type="protein sequence ID" value="OHV34478.1"/>
    <property type="molecule type" value="Genomic_DNA"/>
</dbReference>
<sequence>MPGTVVTFYSYKGGVGRSLALAWVAWILASAGKKVLVVDWDLEAPGLENYFWPAVAVKGMRTRAGLVDLVIDYRDRLDADALARYLERHSWQPLAAHPDWSGEDWADPSTAEQARAELADPDLREWVRERITRVDLDAARAELTRDSSGGEADSDPMKQRLRDCTSWASFVEELDIDDVFQPGGSVDLMRSGRLDAEYAAKLALLDWNELYTKFAGHRFFRTLKSRWVDYYDFVLVDSRTGMGDVSATCTQVLPDVMVACFGMNEQGILNTARVAAQARAAGARERRELRILPLPSRIETSARAAAGKAKDRYQRVFELPWEEFEEVSTTLPRQPLIGPRILGGTQKYWEQVALPHTPRYAFQEGPPHGIDRDRLQRACEFLAQNIGRDDTIRLNPPSRTAWAKMVAGFDRPARKLQYDEFVISYAEGGRDPLWAAWVYEQLCRISARVRQHNASRDGTGFLDDRLRDAGGDPGTDIDGGKLCVLILLSPRYVESDFGRATWRWAASRYTRADPADRGSSRWSLLPVLISSHAPETAPFAEIQPVSLVKLDEETARTTLLAELADTWDERESAVLTPVEFPGSPEDLVRRYQERADELERANAVTAERVATLRQLAQEKLEHHGTTSTSQAVQHLREAHRLARDRRDSLVAALTGFELAYAEFSEEQLPQRRRTGRPRQTAVRAVEETMRLVDSDTIADLSDATDIRGAIDPNSSRGGIHARSTLTSSRLYRNDLRPLRRAIDEVDRLGLIEPLSPDGQRLRLAKAVVLRLLDDVQEARPLLVEVHQNAGRDRALRARCDLEIGMGSFARGRTFWDDAYRKLLRLVQQPDIEARIRFLALSTLGAMAKPEEARGHFERAHETVAGERHLAGLRIAALVNLGRNAAARGLHPTEEGGPLKHFEEAVDAARGEWPLVSLPLAEAYWQTSRPVKSPHTSKEILARLLRAIWIYTVLGLQAEVHECRKIIGSRAAKDMGWDSFKEINDGEPTSTFTPAKISDFDVIMAILDVRVPDTTALR</sequence>
<dbReference type="AlphaFoldDB" id="A0A1S1QI71"/>
<dbReference type="Gene3D" id="3.40.50.300">
    <property type="entry name" value="P-loop containing nucleotide triphosphate hydrolases"/>
    <property type="match status" value="2"/>
</dbReference>
<dbReference type="Proteomes" id="UP000179769">
    <property type="component" value="Unassembled WGS sequence"/>
</dbReference>
<accession>A0A1S1QI71</accession>
<evidence type="ECO:0000313" key="2">
    <source>
        <dbReference type="EMBL" id="OHV34478.1"/>
    </source>
</evidence>
<name>A0A1S1QI71_9ACTN</name>